<dbReference type="Proteomes" id="UP000799118">
    <property type="component" value="Unassembled WGS sequence"/>
</dbReference>
<reference evidence="1" key="1">
    <citation type="journal article" date="2019" name="Environ. Microbiol.">
        <title>Fungal ecological strategies reflected in gene transcription - a case study of two litter decomposers.</title>
        <authorList>
            <person name="Barbi F."/>
            <person name="Kohler A."/>
            <person name="Barry K."/>
            <person name="Baskaran P."/>
            <person name="Daum C."/>
            <person name="Fauchery L."/>
            <person name="Ihrmark K."/>
            <person name="Kuo A."/>
            <person name="LaButti K."/>
            <person name="Lipzen A."/>
            <person name="Morin E."/>
            <person name="Grigoriev I.V."/>
            <person name="Henrissat B."/>
            <person name="Lindahl B."/>
            <person name="Martin F."/>
        </authorList>
    </citation>
    <scope>NUCLEOTIDE SEQUENCE</scope>
    <source>
        <strain evidence="1">JB14</strain>
    </source>
</reference>
<keyword evidence="2" id="KW-1185">Reference proteome</keyword>
<sequence length="128" mass="14087">MYAYQTHSIGTNPTSTAFALNLVNHNLSIPPGQLSTTVSLAPNFIGFWSKEGMKGLQILLWIPSGGFHSASETQVATPAFHAGEFPVNRNNYATVDDEAMETSIGRLGQVPDKDFEELRRQLALYDEE</sequence>
<evidence type="ECO:0000313" key="1">
    <source>
        <dbReference type="EMBL" id="KAE9399453.1"/>
    </source>
</evidence>
<protein>
    <submittedName>
        <fullName evidence="1">Uncharacterized protein</fullName>
    </submittedName>
</protein>
<dbReference type="AlphaFoldDB" id="A0A6A4HN66"/>
<gene>
    <name evidence="1" type="ORF">BT96DRAFT_939386</name>
</gene>
<dbReference type="EMBL" id="ML769469">
    <property type="protein sequence ID" value="KAE9399453.1"/>
    <property type="molecule type" value="Genomic_DNA"/>
</dbReference>
<proteinExistence type="predicted"/>
<accession>A0A6A4HN66</accession>
<name>A0A6A4HN66_9AGAR</name>
<organism evidence="1 2">
    <name type="scientific">Gymnopus androsaceus JB14</name>
    <dbReference type="NCBI Taxonomy" id="1447944"/>
    <lineage>
        <taxon>Eukaryota</taxon>
        <taxon>Fungi</taxon>
        <taxon>Dikarya</taxon>
        <taxon>Basidiomycota</taxon>
        <taxon>Agaricomycotina</taxon>
        <taxon>Agaricomycetes</taxon>
        <taxon>Agaricomycetidae</taxon>
        <taxon>Agaricales</taxon>
        <taxon>Marasmiineae</taxon>
        <taxon>Omphalotaceae</taxon>
        <taxon>Gymnopus</taxon>
    </lineage>
</organism>
<evidence type="ECO:0000313" key="2">
    <source>
        <dbReference type="Proteomes" id="UP000799118"/>
    </source>
</evidence>